<dbReference type="InterPro" id="IPR032466">
    <property type="entry name" value="Metal_Hydrolase"/>
</dbReference>
<dbReference type="InterPro" id="IPR014311">
    <property type="entry name" value="Guanine_deaminase"/>
</dbReference>
<dbReference type="InParanoid" id="A0A1Y1YTS0"/>
<dbReference type="GO" id="GO:0006147">
    <property type="term" value="P:guanine catabolic process"/>
    <property type="evidence" value="ECO:0007669"/>
    <property type="project" value="UniProtKB-UniRule"/>
</dbReference>
<dbReference type="Pfam" id="PF01979">
    <property type="entry name" value="Amidohydro_1"/>
    <property type="match status" value="1"/>
</dbReference>
<comment type="pathway">
    <text evidence="1 7">Purine metabolism; guanine degradation; xanthine from guanine: step 1/1.</text>
</comment>
<reference evidence="9 10" key="1">
    <citation type="submission" date="2016-07" db="EMBL/GenBank/DDBJ databases">
        <title>Pervasive Adenine N6-methylation of Active Genes in Fungi.</title>
        <authorList>
            <consortium name="DOE Joint Genome Institute"/>
            <person name="Mondo S.J."/>
            <person name="Dannebaum R.O."/>
            <person name="Kuo R.C."/>
            <person name="Labutti K."/>
            <person name="Haridas S."/>
            <person name="Kuo A."/>
            <person name="Salamov A."/>
            <person name="Ahrendt S.R."/>
            <person name="Lipzen A."/>
            <person name="Sullivan W."/>
            <person name="Andreopoulos W.B."/>
            <person name="Clum A."/>
            <person name="Lindquist E."/>
            <person name="Daum C."/>
            <person name="Ramamoorthy G.K."/>
            <person name="Gryganskyi A."/>
            <person name="Culley D."/>
            <person name="Magnuson J.K."/>
            <person name="James T.Y."/>
            <person name="O'Malley M.A."/>
            <person name="Stajich J.E."/>
            <person name="Spatafora J.W."/>
            <person name="Visel A."/>
            <person name="Grigoriev I.V."/>
        </authorList>
    </citation>
    <scope>NUCLEOTIDE SEQUENCE [LARGE SCALE GENOMIC DNA]</scope>
    <source>
        <strain evidence="9 10">CBS 931.73</strain>
    </source>
</reference>
<dbReference type="Proteomes" id="UP000193498">
    <property type="component" value="Unassembled WGS sequence"/>
</dbReference>
<accession>A0A1Y1YTS0</accession>
<evidence type="ECO:0000256" key="4">
    <source>
        <dbReference type="ARBA" id="ARBA00022723"/>
    </source>
</evidence>
<name>A0A1Y1YTS0_9FUNG</name>
<keyword evidence="5 7" id="KW-0378">Hydrolase</keyword>
<evidence type="ECO:0000256" key="5">
    <source>
        <dbReference type="ARBA" id="ARBA00022801"/>
    </source>
</evidence>
<dbReference type="GO" id="GO:0005829">
    <property type="term" value="C:cytosol"/>
    <property type="evidence" value="ECO:0007669"/>
    <property type="project" value="TreeGrafter"/>
</dbReference>
<dbReference type="SUPFAM" id="SSF51338">
    <property type="entry name" value="Composite domain of metallo-dependent hydrolases"/>
    <property type="match status" value="1"/>
</dbReference>
<dbReference type="Gene3D" id="3.20.20.140">
    <property type="entry name" value="Metal-dependent hydrolases"/>
    <property type="match status" value="1"/>
</dbReference>
<dbReference type="InterPro" id="IPR051607">
    <property type="entry name" value="Metallo-dep_hydrolases"/>
</dbReference>
<dbReference type="PANTHER" id="PTHR11271">
    <property type="entry name" value="GUANINE DEAMINASE"/>
    <property type="match status" value="1"/>
</dbReference>
<gene>
    <name evidence="9" type="ORF">K493DRAFT_255764</name>
</gene>
<evidence type="ECO:0000259" key="8">
    <source>
        <dbReference type="Pfam" id="PF01979"/>
    </source>
</evidence>
<comment type="caution">
    <text evidence="9">The sequence shown here is derived from an EMBL/GenBank/DDBJ whole genome shotgun (WGS) entry which is preliminary data.</text>
</comment>
<sequence>MSHTQIQTVFKGTLIHTPAKDKLEVLENHLCGVNQEGRIEFIEPFNSEKGKALLDAAKSGEAVLVEMDETQFLIPGFVDTHHHAPQYPYTGTACETPLFDWLNKYAFNYESKFKELAFARAVYSRQIRRALKNGTTTGLYFLTIDLKSSELFVELLEEYGMRGFVGIPSLDQHGSAIYACDTEDAIRDVEAFVKSTLDKKNPLVTPVVTPRFIPTCSNKLLQALGDIAERYDLPIQSHISESIAEVDFVHQLHEGKNDAEVFNQYKLLNNRTVLAHGTRLEDPDLDILRDRGAAISHCPLSNSYFGNGALSVKRLWRHGVKCGLGTDIAGGYSISMLSAIRQAVITSRFLEVARLEEDKTADTADKNSHQLNYKEAFWLATMGGAEALGIHRDVGSFEVGKSLDALLIDLSNFEDNQSLENPVELFVYDTIEDAFQKFIHIGDDRNIKETWVQGRKVRI</sequence>
<dbReference type="PANTHER" id="PTHR11271:SF6">
    <property type="entry name" value="GUANINE DEAMINASE"/>
    <property type="match status" value="1"/>
</dbReference>
<dbReference type="AlphaFoldDB" id="A0A1Y1YTS0"/>
<evidence type="ECO:0000313" key="9">
    <source>
        <dbReference type="EMBL" id="ORY01224.1"/>
    </source>
</evidence>
<dbReference type="InterPro" id="IPR006680">
    <property type="entry name" value="Amidohydro-rel"/>
</dbReference>
<evidence type="ECO:0000256" key="3">
    <source>
        <dbReference type="ARBA" id="ARBA00012781"/>
    </source>
</evidence>
<dbReference type="GO" id="GO:0008892">
    <property type="term" value="F:guanine deaminase activity"/>
    <property type="evidence" value="ECO:0007669"/>
    <property type="project" value="UniProtKB-UniRule"/>
</dbReference>
<dbReference type="EMBL" id="MCFE01000072">
    <property type="protein sequence ID" value="ORY01224.1"/>
    <property type="molecule type" value="Genomic_DNA"/>
</dbReference>
<comment type="function">
    <text evidence="7">Catalyzes the hydrolytic deamination of guanine, producing xanthine and ammonia.</text>
</comment>
<dbReference type="NCBIfam" id="TIGR02967">
    <property type="entry name" value="guan_deamin"/>
    <property type="match status" value="1"/>
</dbReference>
<feature type="domain" description="Amidohydrolase-related" evidence="8">
    <location>
        <begin position="72"/>
        <end position="457"/>
    </location>
</feature>
<comment type="catalytic activity">
    <reaction evidence="7">
        <text>guanine + H2O + H(+) = xanthine + NH4(+)</text>
        <dbReference type="Rhea" id="RHEA:14665"/>
        <dbReference type="ChEBI" id="CHEBI:15377"/>
        <dbReference type="ChEBI" id="CHEBI:15378"/>
        <dbReference type="ChEBI" id="CHEBI:16235"/>
        <dbReference type="ChEBI" id="CHEBI:17712"/>
        <dbReference type="ChEBI" id="CHEBI:28938"/>
        <dbReference type="EC" id="3.5.4.3"/>
    </reaction>
</comment>
<dbReference type="SUPFAM" id="SSF51556">
    <property type="entry name" value="Metallo-dependent hydrolases"/>
    <property type="match status" value="1"/>
</dbReference>
<protein>
    <recommendedName>
        <fullName evidence="3 7">Guanine deaminase</fullName>
        <shortName evidence="7">Guanase</shortName>
        <ecNumber evidence="3 7">3.5.4.3</ecNumber>
    </recommendedName>
    <alternativeName>
        <fullName evidence="7">Guanine aminohydrolase</fullName>
    </alternativeName>
</protein>
<keyword evidence="4 7" id="KW-0479">Metal-binding</keyword>
<dbReference type="EC" id="3.5.4.3" evidence="3 7"/>
<dbReference type="GO" id="GO:0008270">
    <property type="term" value="F:zinc ion binding"/>
    <property type="evidence" value="ECO:0007669"/>
    <property type="project" value="UniProtKB-UniRule"/>
</dbReference>
<dbReference type="Gene3D" id="2.30.40.10">
    <property type="entry name" value="Urease, subunit C, domain 1"/>
    <property type="match status" value="1"/>
</dbReference>
<keyword evidence="10" id="KW-1185">Reference proteome</keyword>
<evidence type="ECO:0000256" key="7">
    <source>
        <dbReference type="RuleBase" id="RU366009"/>
    </source>
</evidence>
<evidence type="ECO:0000256" key="1">
    <source>
        <dbReference type="ARBA" id="ARBA00004984"/>
    </source>
</evidence>
<organism evidence="9 10">
    <name type="scientific">Basidiobolus meristosporus CBS 931.73</name>
    <dbReference type="NCBI Taxonomy" id="1314790"/>
    <lineage>
        <taxon>Eukaryota</taxon>
        <taxon>Fungi</taxon>
        <taxon>Fungi incertae sedis</taxon>
        <taxon>Zoopagomycota</taxon>
        <taxon>Entomophthoromycotina</taxon>
        <taxon>Basidiobolomycetes</taxon>
        <taxon>Basidiobolales</taxon>
        <taxon>Basidiobolaceae</taxon>
        <taxon>Basidiobolus</taxon>
    </lineage>
</organism>
<dbReference type="STRING" id="1314790.A0A1Y1YTS0"/>
<proteinExistence type="inferred from homology"/>
<keyword evidence="6 7" id="KW-0862">Zinc</keyword>
<dbReference type="UniPathway" id="UPA00603">
    <property type="reaction ID" value="UER00660"/>
</dbReference>
<evidence type="ECO:0000313" key="10">
    <source>
        <dbReference type="Proteomes" id="UP000193498"/>
    </source>
</evidence>
<dbReference type="InterPro" id="IPR011059">
    <property type="entry name" value="Metal-dep_hydrolase_composite"/>
</dbReference>
<evidence type="ECO:0000256" key="2">
    <source>
        <dbReference type="ARBA" id="ARBA00006745"/>
    </source>
</evidence>
<comment type="similarity">
    <text evidence="2 7">Belongs to the metallo-dependent hydrolases superfamily. ATZ/TRZ family.</text>
</comment>
<comment type="cofactor">
    <cofactor evidence="7">
        <name>Zn(2+)</name>
        <dbReference type="ChEBI" id="CHEBI:29105"/>
    </cofactor>
    <text evidence="7">Binds 1 zinc ion per subunit.</text>
</comment>
<evidence type="ECO:0000256" key="6">
    <source>
        <dbReference type="ARBA" id="ARBA00022833"/>
    </source>
</evidence>
<dbReference type="OrthoDB" id="194468at2759"/>